<reference evidence="1" key="1">
    <citation type="journal article" date="2014" name="Front. Microbiol.">
        <title>High frequency of phylogenetically diverse reductive dehalogenase-homologous genes in deep subseafloor sedimentary metagenomes.</title>
        <authorList>
            <person name="Kawai M."/>
            <person name="Futagami T."/>
            <person name="Toyoda A."/>
            <person name="Takaki Y."/>
            <person name="Nishi S."/>
            <person name="Hori S."/>
            <person name="Arai W."/>
            <person name="Tsubouchi T."/>
            <person name="Morono Y."/>
            <person name="Uchiyama I."/>
            <person name="Ito T."/>
            <person name="Fujiyama A."/>
            <person name="Inagaki F."/>
            <person name="Takami H."/>
        </authorList>
    </citation>
    <scope>NUCLEOTIDE SEQUENCE</scope>
    <source>
        <strain evidence="1">Expedition CK06-06</strain>
    </source>
</reference>
<dbReference type="EMBL" id="BARU01006142">
    <property type="protein sequence ID" value="GAH45489.1"/>
    <property type="molecule type" value="Genomic_DNA"/>
</dbReference>
<comment type="caution">
    <text evidence="1">The sequence shown here is derived from an EMBL/GenBank/DDBJ whole genome shotgun (WGS) entry which is preliminary data.</text>
</comment>
<protein>
    <submittedName>
        <fullName evidence="1">Uncharacterized protein</fullName>
    </submittedName>
</protein>
<gene>
    <name evidence="1" type="ORF">S03H2_12063</name>
</gene>
<accession>X1GV82</accession>
<evidence type="ECO:0000313" key="1">
    <source>
        <dbReference type="EMBL" id="GAH45489.1"/>
    </source>
</evidence>
<organism evidence="1">
    <name type="scientific">marine sediment metagenome</name>
    <dbReference type="NCBI Taxonomy" id="412755"/>
    <lineage>
        <taxon>unclassified sequences</taxon>
        <taxon>metagenomes</taxon>
        <taxon>ecological metagenomes</taxon>
    </lineage>
</organism>
<name>X1GV82_9ZZZZ</name>
<sequence length="153" mass="16694">MSYAYGNDLATQEAVQVEVAEPSAAPNWTAFGRAIGGVTTPGDLFYIDTTDNATDLQATLYLTNTQQLSHCYRYLNLKVGVYIEGEANQWQKASGRNDEIIPDTYITLRNGQARFTLPGKANCKVTIDDGCFYCIGTEAKGGSVSPQFCLITE</sequence>
<dbReference type="AlphaFoldDB" id="X1GV82"/>
<proteinExistence type="predicted"/>